<evidence type="ECO:0000313" key="1">
    <source>
        <dbReference type="EMBL" id="EMB33807.1"/>
    </source>
</evidence>
<reference evidence="1" key="1">
    <citation type="submission" date="2012-01" db="EMBL/GenBank/DDBJ databases">
        <title>The Genome Sequence of Treponema denticola H-22.</title>
        <authorList>
            <consortium name="The Broad Institute Genome Sequencing Platform"/>
            <person name="Earl A."/>
            <person name="Ward D."/>
            <person name="Feldgarden M."/>
            <person name="Gevers D."/>
            <person name="Blanton J.M."/>
            <person name="Fenno C.J."/>
            <person name="Baranova O.V."/>
            <person name="Mathney J."/>
            <person name="Dewhirst F.E."/>
            <person name="Izard J."/>
            <person name="Young S.K."/>
            <person name="Zeng Q."/>
            <person name="Gargeya S."/>
            <person name="Fitzgerald M."/>
            <person name="Haas B."/>
            <person name="Abouelleil A."/>
            <person name="Alvarado L."/>
            <person name="Arachchi H.M."/>
            <person name="Berlin A."/>
            <person name="Chapman S.B."/>
            <person name="Gearin G."/>
            <person name="Goldberg J."/>
            <person name="Griggs A."/>
            <person name="Gujja S."/>
            <person name="Hansen M."/>
            <person name="Heiman D."/>
            <person name="Howarth C."/>
            <person name="Larimer J."/>
            <person name="Lui A."/>
            <person name="MacDonald P.J.P."/>
            <person name="McCowen C."/>
            <person name="Montmayeur A."/>
            <person name="Murphy C."/>
            <person name="Neiman D."/>
            <person name="Pearson M."/>
            <person name="Priest M."/>
            <person name="Roberts A."/>
            <person name="Saif S."/>
            <person name="Shea T."/>
            <person name="Sisk P."/>
            <person name="Stolte C."/>
            <person name="Sykes S."/>
            <person name="Wortman J."/>
            <person name="Nusbaum C."/>
            <person name="Birren B."/>
        </authorList>
    </citation>
    <scope>NUCLEOTIDE SEQUENCE [LARGE SCALE GENOMIC DNA]</scope>
    <source>
        <strain evidence="1">H-22</strain>
    </source>
</reference>
<protein>
    <submittedName>
        <fullName evidence="1">Uncharacterized protein</fullName>
    </submittedName>
</protein>
<dbReference type="Proteomes" id="UP000011705">
    <property type="component" value="Chromosome"/>
</dbReference>
<dbReference type="RefSeq" id="WP_002680473.1">
    <property type="nucleotide sequence ID" value="NZ_CM001795.1"/>
</dbReference>
<dbReference type="AlphaFoldDB" id="A0A0E2E504"/>
<sequence>MDTMEKFYSDASRLVEKSHANQLAEKLNKDGDTAAFDARLTEIFCKAVSLYDKQAQVLANDFADYWLSAYSEGRQKKEDAVEWFYQIFSLIAGNFEKDMDFPQEDWEQINLIISSEAESLDMDLLNSIMTVIVERKKI</sequence>
<proteinExistence type="predicted"/>
<accession>A0A0E2E504</accession>
<name>A0A0E2E504_TREDN</name>
<dbReference type="GeneID" id="2741478"/>
<organism evidence="1">
    <name type="scientific">Treponema denticola H-22</name>
    <dbReference type="NCBI Taxonomy" id="999432"/>
    <lineage>
        <taxon>Bacteria</taxon>
        <taxon>Pseudomonadati</taxon>
        <taxon>Spirochaetota</taxon>
        <taxon>Spirochaetia</taxon>
        <taxon>Spirochaetales</taxon>
        <taxon>Treponemataceae</taxon>
        <taxon>Treponema</taxon>
    </lineage>
</organism>
<dbReference type="PATRIC" id="fig|999432.5.peg.1237"/>
<gene>
    <name evidence="1" type="ORF">HMPREF9726_01187</name>
</gene>
<comment type="caution">
    <text evidence="1">The sequence shown here is derived from an EMBL/GenBank/DDBJ whole genome shotgun (WGS) entry which is preliminary data.</text>
</comment>
<dbReference type="EMBL" id="AGDV01000010">
    <property type="protein sequence ID" value="EMB33807.1"/>
    <property type="molecule type" value="Genomic_DNA"/>
</dbReference>
<dbReference type="HOGENOM" id="CLU_1947874_0_0_12"/>